<feature type="compositionally biased region" description="Low complexity" evidence="1">
    <location>
        <begin position="87"/>
        <end position="103"/>
    </location>
</feature>
<protein>
    <submittedName>
        <fullName evidence="4">Uncharacterized protein</fullName>
    </submittedName>
</protein>
<dbReference type="Proteomes" id="UP000887575">
    <property type="component" value="Unassembled WGS sequence"/>
</dbReference>
<evidence type="ECO:0000256" key="1">
    <source>
        <dbReference type="SAM" id="MobiDB-lite"/>
    </source>
</evidence>
<feature type="region of interest" description="Disordered" evidence="1">
    <location>
        <begin position="87"/>
        <end position="118"/>
    </location>
</feature>
<evidence type="ECO:0000256" key="2">
    <source>
        <dbReference type="SAM" id="SignalP"/>
    </source>
</evidence>
<dbReference type="AlphaFoldDB" id="A0AAF3F2H5"/>
<organism evidence="3 4">
    <name type="scientific">Mesorhabditis belari</name>
    <dbReference type="NCBI Taxonomy" id="2138241"/>
    <lineage>
        <taxon>Eukaryota</taxon>
        <taxon>Metazoa</taxon>
        <taxon>Ecdysozoa</taxon>
        <taxon>Nematoda</taxon>
        <taxon>Chromadorea</taxon>
        <taxon>Rhabditida</taxon>
        <taxon>Rhabditina</taxon>
        <taxon>Rhabditomorpha</taxon>
        <taxon>Rhabditoidea</taxon>
        <taxon>Rhabditidae</taxon>
        <taxon>Mesorhabditinae</taxon>
        <taxon>Mesorhabditis</taxon>
    </lineage>
</organism>
<keyword evidence="2" id="KW-0732">Signal</keyword>
<feature type="chain" id="PRO_5042195323" evidence="2">
    <location>
        <begin position="19"/>
        <end position="239"/>
    </location>
</feature>
<proteinExistence type="predicted"/>
<keyword evidence="3" id="KW-1185">Reference proteome</keyword>
<name>A0AAF3F2H5_9BILA</name>
<feature type="region of interest" description="Disordered" evidence="1">
    <location>
        <begin position="23"/>
        <end position="44"/>
    </location>
</feature>
<evidence type="ECO:0000313" key="3">
    <source>
        <dbReference type="Proteomes" id="UP000887575"/>
    </source>
</evidence>
<evidence type="ECO:0000313" key="4">
    <source>
        <dbReference type="WBParaSite" id="MBELARI_LOCUS20032"/>
    </source>
</evidence>
<sequence>MQLSIFILISMLSILVDGCAPDLRTTREPRTTRKHTTRGTTQPPAQFATRGTANLEIIPTVIFSYPGTVSSLQKWGKHHRIKRQVTDTTTTTTTTIDPITETTNSPTTSRPVEPVTGQPDNQQEALAEITEALKANLTNALLKHKLDAKVKSVEFTFTPDLPIAATQGDFCDTAKTKIWNLTSEYIFCGSDPFFAGGNIVLDLDASIDKLKFEDVFREMLFDLDGKLFDIFETPTFQFA</sequence>
<feature type="signal peptide" evidence="2">
    <location>
        <begin position="1"/>
        <end position="18"/>
    </location>
</feature>
<dbReference type="WBParaSite" id="MBELARI_LOCUS20032">
    <property type="protein sequence ID" value="MBELARI_LOCUS20032"/>
    <property type="gene ID" value="MBELARI_LOCUS20032"/>
</dbReference>
<accession>A0AAF3F2H5</accession>
<reference evidence="4" key="1">
    <citation type="submission" date="2024-02" db="UniProtKB">
        <authorList>
            <consortium name="WormBaseParasite"/>
        </authorList>
    </citation>
    <scope>IDENTIFICATION</scope>
</reference>